<name>A0A067RK71_ZOONE</name>
<organism evidence="1 2">
    <name type="scientific">Zootermopsis nevadensis</name>
    <name type="common">Dampwood termite</name>
    <dbReference type="NCBI Taxonomy" id="136037"/>
    <lineage>
        <taxon>Eukaryota</taxon>
        <taxon>Metazoa</taxon>
        <taxon>Ecdysozoa</taxon>
        <taxon>Arthropoda</taxon>
        <taxon>Hexapoda</taxon>
        <taxon>Insecta</taxon>
        <taxon>Pterygota</taxon>
        <taxon>Neoptera</taxon>
        <taxon>Polyneoptera</taxon>
        <taxon>Dictyoptera</taxon>
        <taxon>Blattodea</taxon>
        <taxon>Blattoidea</taxon>
        <taxon>Termitoidae</taxon>
        <taxon>Termopsidae</taxon>
        <taxon>Zootermopsis</taxon>
    </lineage>
</organism>
<accession>A0A067RK71</accession>
<dbReference type="EMBL" id="KK852631">
    <property type="protein sequence ID" value="KDR19839.1"/>
    <property type="molecule type" value="Genomic_DNA"/>
</dbReference>
<reference evidence="1 2" key="1">
    <citation type="journal article" date="2014" name="Nat. Commun.">
        <title>Molecular traces of alternative social organization in a termite genome.</title>
        <authorList>
            <person name="Terrapon N."/>
            <person name="Li C."/>
            <person name="Robertson H.M."/>
            <person name="Ji L."/>
            <person name="Meng X."/>
            <person name="Booth W."/>
            <person name="Chen Z."/>
            <person name="Childers C.P."/>
            <person name="Glastad K.M."/>
            <person name="Gokhale K."/>
            <person name="Gowin J."/>
            <person name="Gronenberg W."/>
            <person name="Hermansen R.A."/>
            <person name="Hu H."/>
            <person name="Hunt B.G."/>
            <person name="Huylmans A.K."/>
            <person name="Khalil S.M."/>
            <person name="Mitchell R.D."/>
            <person name="Munoz-Torres M.C."/>
            <person name="Mustard J.A."/>
            <person name="Pan H."/>
            <person name="Reese J.T."/>
            <person name="Scharf M.E."/>
            <person name="Sun F."/>
            <person name="Vogel H."/>
            <person name="Xiao J."/>
            <person name="Yang W."/>
            <person name="Yang Z."/>
            <person name="Yang Z."/>
            <person name="Zhou J."/>
            <person name="Zhu J."/>
            <person name="Brent C.S."/>
            <person name="Elsik C.G."/>
            <person name="Goodisman M.A."/>
            <person name="Liberles D.A."/>
            <person name="Roe R.M."/>
            <person name="Vargo E.L."/>
            <person name="Vilcinskas A."/>
            <person name="Wang J."/>
            <person name="Bornberg-Bauer E."/>
            <person name="Korb J."/>
            <person name="Zhang G."/>
            <person name="Liebig J."/>
        </authorList>
    </citation>
    <scope>NUCLEOTIDE SEQUENCE [LARGE SCALE GENOMIC DNA]</scope>
    <source>
        <tissue evidence="1">Whole organism</tissue>
    </source>
</reference>
<dbReference type="Proteomes" id="UP000027135">
    <property type="component" value="Unassembled WGS sequence"/>
</dbReference>
<proteinExistence type="predicted"/>
<dbReference type="AlphaFoldDB" id="A0A067RK71"/>
<evidence type="ECO:0000313" key="2">
    <source>
        <dbReference type="Proteomes" id="UP000027135"/>
    </source>
</evidence>
<evidence type="ECO:0000313" key="1">
    <source>
        <dbReference type="EMBL" id="KDR19839.1"/>
    </source>
</evidence>
<sequence>MIRMWKETIMGRLKVSYRFEGDCGKPEKVCLENYLYSSFLLIGANMYIVFGEIRQMNTVLKEVHISASSCDFEISCIILSVIQWLGVLVSDSNQLMTGSFLWIEGQHMQYSRRFV</sequence>
<protein>
    <submittedName>
        <fullName evidence="1">Uncharacterized protein</fullName>
    </submittedName>
</protein>
<gene>
    <name evidence="1" type="ORF">L798_05905</name>
</gene>
<keyword evidence="2" id="KW-1185">Reference proteome</keyword>
<dbReference type="InParanoid" id="A0A067RK71"/>